<accession>A0A518E3R0</accession>
<name>A0A518E3R0_9BACT</name>
<sequence length="467" mass="49731" precursor="true">MLTTLSRYFPILSLVLLAAGASGCTTLANLNVQRPAELDIPGVERIVVLDFDGPENTGKIARSALTAQLWENKFFTLVDQSELDQQKTPGWDDEGPDVQAAIAAGRRLGVDAVLTGSVVSYKAVDDVSHHTKLEMLSSDEKSKISVIETLALGFQMNETLNRDATVTLAFKLIDVRSGQIRAARQTSHTFSGKVTNGEGDLPAKERVLNDMLTRCARDVVVMIAPHQESIPVALDNKWIWEAGSRELSEGNKQAAQGDWEGAATHYEKALAASPNDHSALYSLGLVHEARGEYLQAERCFADAVRQESRTHYQMALVRVSDGKRRNQQLLARHTPTGNPAAAIARRDVPPANHAPGQPSGPASQPVSYHAPPHGAGPPAAHPASYQTAPPGNYPPGNYPPGNYPPGNYPPGNAPAQQYPPGNYPPGNAPAHHYPALNQPAGPPGAGPTLDQPAGPPPQEPVTGSAGP</sequence>
<keyword evidence="2" id="KW-0732">Signal</keyword>
<dbReference type="EMBL" id="CP036433">
    <property type="protein sequence ID" value="QDU98712.1"/>
    <property type="molecule type" value="Genomic_DNA"/>
</dbReference>
<proteinExistence type="predicted"/>
<evidence type="ECO:0000256" key="2">
    <source>
        <dbReference type="SAM" id="SignalP"/>
    </source>
</evidence>
<keyword evidence="4" id="KW-1185">Reference proteome</keyword>
<evidence type="ECO:0000313" key="4">
    <source>
        <dbReference type="Proteomes" id="UP000317648"/>
    </source>
</evidence>
<dbReference type="Gene3D" id="3.40.50.10610">
    <property type="entry name" value="ABC-type transport auxiliary lipoprotein component"/>
    <property type="match status" value="1"/>
</dbReference>
<dbReference type="Gene3D" id="1.25.40.10">
    <property type="entry name" value="Tetratricopeptide repeat domain"/>
    <property type="match status" value="1"/>
</dbReference>
<protein>
    <submittedName>
        <fullName evidence="3">Tetratricopeptide repeat protein</fullName>
    </submittedName>
</protein>
<organism evidence="3 4">
    <name type="scientific">Lignipirellula cremea</name>
    <dbReference type="NCBI Taxonomy" id="2528010"/>
    <lineage>
        <taxon>Bacteria</taxon>
        <taxon>Pseudomonadati</taxon>
        <taxon>Planctomycetota</taxon>
        <taxon>Planctomycetia</taxon>
        <taxon>Pirellulales</taxon>
        <taxon>Pirellulaceae</taxon>
        <taxon>Lignipirellula</taxon>
    </lineage>
</organism>
<feature type="signal peptide" evidence="2">
    <location>
        <begin position="1"/>
        <end position="27"/>
    </location>
</feature>
<dbReference type="Pfam" id="PF13414">
    <property type="entry name" value="TPR_11"/>
    <property type="match status" value="1"/>
</dbReference>
<dbReference type="Pfam" id="PF03783">
    <property type="entry name" value="CsgG"/>
    <property type="match status" value="1"/>
</dbReference>
<dbReference type="GO" id="GO:0030288">
    <property type="term" value="C:outer membrane-bounded periplasmic space"/>
    <property type="evidence" value="ECO:0007669"/>
    <property type="project" value="InterPro"/>
</dbReference>
<dbReference type="SMART" id="SM00028">
    <property type="entry name" value="TPR"/>
    <property type="match status" value="2"/>
</dbReference>
<dbReference type="InterPro" id="IPR005534">
    <property type="entry name" value="Curli_assmbl/transp-comp_CsgG"/>
</dbReference>
<reference evidence="3 4" key="1">
    <citation type="submission" date="2019-02" db="EMBL/GenBank/DDBJ databases">
        <title>Deep-cultivation of Planctomycetes and their phenomic and genomic characterization uncovers novel biology.</title>
        <authorList>
            <person name="Wiegand S."/>
            <person name="Jogler M."/>
            <person name="Boedeker C."/>
            <person name="Pinto D."/>
            <person name="Vollmers J."/>
            <person name="Rivas-Marin E."/>
            <person name="Kohn T."/>
            <person name="Peeters S.H."/>
            <person name="Heuer A."/>
            <person name="Rast P."/>
            <person name="Oberbeckmann S."/>
            <person name="Bunk B."/>
            <person name="Jeske O."/>
            <person name="Meyerdierks A."/>
            <person name="Storesund J.E."/>
            <person name="Kallscheuer N."/>
            <person name="Luecker S."/>
            <person name="Lage O.M."/>
            <person name="Pohl T."/>
            <person name="Merkel B.J."/>
            <person name="Hornburger P."/>
            <person name="Mueller R.-W."/>
            <person name="Bruemmer F."/>
            <person name="Labrenz M."/>
            <person name="Spormann A.M."/>
            <person name="Op den Camp H."/>
            <person name="Overmann J."/>
            <person name="Amann R."/>
            <person name="Jetten M.S.M."/>
            <person name="Mascher T."/>
            <person name="Medema M.H."/>
            <person name="Devos D.P."/>
            <person name="Kaster A.-K."/>
            <person name="Ovreas L."/>
            <person name="Rohde M."/>
            <person name="Galperin M.Y."/>
            <person name="Jogler C."/>
        </authorList>
    </citation>
    <scope>NUCLEOTIDE SEQUENCE [LARGE SCALE GENOMIC DNA]</scope>
    <source>
        <strain evidence="3 4">Pla85_3_4</strain>
    </source>
</reference>
<dbReference type="Proteomes" id="UP000317648">
    <property type="component" value="Chromosome"/>
</dbReference>
<feature type="compositionally biased region" description="Pro residues" evidence="1">
    <location>
        <begin position="391"/>
        <end position="412"/>
    </location>
</feature>
<dbReference type="KEGG" id="lcre:Pla8534_65850"/>
<feature type="chain" id="PRO_5022089392" evidence="2">
    <location>
        <begin position="28"/>
        <end position="467"/>
    </location>
</feature>
<evidence type="ECO:0000313" key="3">
    <source>
        <dbReference type="EMBL" id="QDU98712.1"/>
    </source>
</evidence>
<dbReference type="InterPro" id="IPR011990">
    <property type="entry name" value="TPR-like_helical_dom_sf"/>
</dbReference>
<dbReference type="RefSeq" id="WP_197442763.1">
    <property type="nucleotide sequence ID" value="NZ_CP036433.1"/>
</dbReference>
<feature type="region of interest" description="Disordered" evidence="1">
    <location>
        <begin position="348"/>
        <end position="467"/>
    </location>
</feature>
<dbReference type="PROSITE" id="PS51257">
    <property type="entry name" value="PROKAR_LIPOPROTEIN"/>
    <property type="match status" value="1"/>
</dbReference>
<evidence type="ECO:0000256" key="1">
    <source>
        <dbReference type="SAM" id="MobiDB-lite"/>
    </source>
</evidence>
<gene>
    <name evidence="3" type="ORF">Pla8534_65850</name>
</gene>
<dbReference type="AlphaFoldDB" id="A0A518E3R0"/>
<feature type="compositionally biased region" description="Low complexity" evidence="1">
    <location>
        <begin position="369"/>
        <end position="383"/>
    </location>
</feature>
<dbReference type="InterPro" id="IPR019734">
    <property type="entry name" value="TPR_rpt"/>
</dbReference>
<dbReference type="SUPFAM" id="SSF48452">
    <property type="entry name" value="TPR-like"/>
    <property type="match status" value="1"/>
</dbReference>